<dbReference type="InterPro" id="IPR027417">
    <property type="entry name" value="P-loop_NTPase"/>
</dbReference>
<evidence type="ECO:0000256" key="3">
    <source>
        <dbReference type="ARBA" id="ARBA00022448"/>
    </source>
</evidence>
<evidence type="ECO:0000313" key="13">
    <source>
        <dbReference type="Proteomes" id="UP001151088"/>
    </source>
</evidence>
<keyword evidence="8" id="KW-1278">Translocase</keyword>
<keyword evidence="4" id="KW-1003">Cell membrane</keyword>
<dbReference type="FunFam" id="3.40.50.300:FF:000016">
    <property type="entry name" value="Oligopeptide ABC transporter ATP-binding component"/>
    <property type="match status" value="1"/>
</dbReference>
<dbReference type="GO" id="GO:0055085">
    <property type="term" value="P:transmembrane transport"/>
    <property type="evidence" value="ECO:0007669"/>
    <property type="project" value="UniProtKB-ARBA"/>
</dbReference>
<comment type="similarity">
    <text evidence="2">Belongs to the ABC transporter superfamily.</text>
</comment>
<dbReference type="Pfam" id="PF08352">
    <property type="entry name" value="oligo_HPY"/>
    <property type="match status" value="1"/>
</dbReference>
<feature type="domain" description="ABC transporter" evidence="11">
    <location>
        <begin position="6"/>
        <end position="253"/>
    </location>
</feature>
<protein>
    <submittedName>
        <fullName evidence="12">ABC transporter ATP-binding protein</fullName>
    </submittedName>
</protein>
<evidence type="ECO:0000256" key="5">
    <source>
        <dbReference type="ARBA" id="ARBA00022519"/>
    </source>
</evidence>
<dbReference type="Gene3D" id="3.40.50.300">
    <property type="entry name" value="P-loop containing nucleotide triphosphate hydrolases"/>
    <property type="match status" value="1"/>
</dbReference>
<dbReference type="InterPro" id="IPR017871">
    <property type="entry name" value="ABC_transporter-like_CS"/>
</dbReference>
<accession>A0A9X2PDS5</accession>
<comment type="caution">
    <text evidence="12">The sequence shown here is derived from an EMBL/GenBank/DDBJ whole genome shotgun (WGS) entry which is preliminary data.</text>
</comment>
<dbReference type="InterPro" id="IPR003439">
    <property type="entry name" value="ABC_transporter-like_ATP-bd"/>
</dbReference>
<keyword evidence="5" id="KW-0997">Cell inner membrane</keyword>
<evidence type="ECO:0000256" key="9">
    <source>
        <dbReference type="ARBA" id="ARBA00023136"/>
    </source>
</evidence>
<evidence type="ECO:0000256" key="7">
    <source>
        <dbReference type="ARBA" id="ARBA00022840"/>
    </source>
</evidence>
<gene>
    <name evidence="12" type="ORF">NVS89_10505</name>
</gene>
<dbReference type="PROSITE" id="PS50893">
    <property type="entry name" value="ABC_TRANSPORTER_2"/>
    <property type="match status" value="1"/>
</dbReference>
<evidence type="ECO:0000256" key="4">
    <source>
        <dbReference type="ARBA" id="ARBA00022475"/>
    </source>
</evidence>
<keyword evidence="6" id="KW-0547">Nucleotide-binding</keyword>
<keyword evidence="9" id="KW-0472">Membrane</keyword>
<dbReference type="Pfam" id="PF00005">
    <property type="entry name" value="ABC_tran"/>
    <property type="match status" value="1"/>
</dbReference>
<dbReference type="Proteomes" id="UP001151088">
    <property type="component" value="Unassembled WGS sequence"/>
</dbReference>
<reference evidence="12" key="1">
    <citation type="submission" date="2022-08" db="EMBL/GenBank/DDBJ databases">
        <authorList>
            <person name="Li F."/>
        </authorList>
    </citation>
    <scope>NUCLEOTIDE SEQUENCE</scope>
    <source>
        <strain evidence="12">MQZ15Z-1</strain>
    </source>
</reference>
<dbReference type="SUPFAM" id="SSF52540">
    <property type="entry name" value="P-loop containing nucleoside triphosphate hydrolases"/>
    <property type="match status" value="1"/>
</dbReference>
<evidence type="ECO:0000259" key="11">
    <source>
        <dbReference type="PROSITE" id="PS50893"/>
    </source>
</evidence>
<evidence type="ECO:0000256" key="10">
    <source>
        <dbReference type="SAM" id="MobiDB-lite"/>
    </source>
</evidence>
<evidence type="ECO:0000256" key="6">
    <source>
        <dbReference type="ARBA" id="ARBA00022741"/>
    </source>
</evidence>
<dbReference type="SMART" id="SM00382">
    <property type="entry name" value="AAA"/>
    <property type="match status" value="1"/>
</dbReference>
<name>A0A9X2PDS5_9HYPH</name>
<dbReference type="PROSITE" id="PS00211">
    <property type="entry name" value="ABC_TRANSPORTER_1"/>
    <property type="match status" value="1"/>
</dbReference>
<evidence type="ECO:0000313" key="12">
    <source>
        <dbReference type="EMBL" id="MCS0495529.1"/>
    </source>
</evidence>
<keyword evidence="3" id="KW-0813">Transport</keyword>
<dbReference type="NCBIfam" id="TIGR01727">
    <property type="entry name" value="oligo_HPY"/>
    <property type="match status" value="1"/>
</dbReference>
<organism evidence="12 13">
    <name type="scientific">Ancylobacter mangrovi</name>
    <dbReference type="NCBI Taxonomy" id="2972472"/>
    <lineage>
        <taxon>Bacteria</taxon>
        <taxon>Pseudomonadati</taxon>
        <taxon>Pseudomonadota</taxon>
        <taxon>Alphaproteobacteria</taxon>
        <taxon>Hyphomicrobiales</taxon>
        <taxon>Xanthobacteraceae</taxon>
        <taxon>Ancylobacter</taxon>
    </lineage>
</organism>
<dbReference type="PANTHER" id="PTHR43297:SF14">
    <property type="entry name" value="ATPASE AAA-TYPE CORE DOMAIN-CONTAINING PROTEIN"/>
    <property type="match status" value="1"/>
</dbReference>
<dbReference type="CDD" id="cd03257">
    <property type="entry name" value="ABC_NikE_OppD_transporters"/>
    <property type="match status" value="1"/>
</dbReference>
<keyword evidence="7 12" id="KW-0067">ATP-binding</keyword>
<dbReference type="InterPro" id="IPR003593">
    <property type="entry name" value="AAA+_ATPase"/>
</dbReference>
<dbReference type="GO" id="GO:0015833">
    <property type="term" value="P:peptide transport"/>
    <property type="evidence" value="ECO:0007669"/>
    <property type="project" value="InterPro"/>
</dbReference>
<evidence type="ECO:0000256" key="1">
    <source>
        <dbReference type="ARBA" id="ARBA00004417"/>
    </source>
</evidence>
<dbReference type="PANTHER" id="PTHR43297">
    <property type="entry name" value="OLIGOPEPTIDE TRANSPORT ATP-BINDING PROTEIN APPD"/>
    <property type="match status" value="1"/>
</dbReference>
<evidence type="ECO:0000256" key="2">
    <source>
        <dbReference type="ARBA" id="ARBA00005417"/>
    </source>
</evidence>
<dbReference type="GO" id="GO:0016887">
    <property type="term" value="F:ATP hydrolysis activity"/>
    <property type="evidence" value="ECO:0007669"/>
    <property type="project" value="InterPro"/>
</dbReference>
<dbReference type="GO" id="GO:0005524">
    <property type="term" value="F:ATP binding"/>
    <property type="evidence" value="ECO:0007669"/>
    <property type="project" value="UniProtKB-KW"/>
</dbReference>
<dbReference type="EMBL" id="JANTHZ010000003">
    <property type="protein sequence ID" value="MCS0495529.1"/>
    <property type="molecule type" value="Genomic_DNA"/>
</dbReference>
<proteinExistence type="inferred from homology"/>
<keyword evidence="13" id="KW-1185">Reference proteome</keyword>
<dbReference type="GO" id="GO:0005886">
    <property type="term" value="C:plasma membrane"/>
    <property type="evidence" value="ECO:0007669"/>
    <property type="project" value="UniProtKB-SubCell"/>
</dbReference>
<dbReference type="InterPro" id="IPR013563">
    <property type="entry name" value="Oligopep_ABC_C"/>
</dbReference>
<evidence type="ECO:0000256" key="8">
    <source>
        <dbReference type="ARBA" id="ARBA00022967"/>
    </source>
</evidence>
<sequence length="341" mass="36444">MTRTILEVDRLALVYTGRGRDVNAIQDASLLVKEGEAIGVAGESGSGKSTLARAVMGLLPPTTSRIVGGRIVVEGVDATGFGPSDWQSLRGSSVAMVFQDPLSFLNPVVRVGRQIAEGIALQDPHADRKARTRELLELVKLRPSVIDAYPHELSGGMRQRVMLAIALGCRPRLLVADEPTTALDVTTQGEILALLDELRRTLGMALVLISHDLGVLRRLCDRIYVMYAGHTIETGRTAQVLGAPAHPYTRGLIAASRLTRGPDGRFSTIGGDVPSLQQRITACPFQPRCGSAMPVCAEMPPFLDTAEPDHLGRCWLLTPEPGGAPALPPDTRASEARNVGA</sequence>
<dbReference type="AlphaFoldDB" id="A0A9X2PDS5"/>
<dbReference type="InterPro" id="IPR050388">
    <property type="entry name" value="ABC_Ni/Peptide_Import"/>
</dbReference>
<comment type="subcellular location">
    <subcellularLocation>
        <location evidence="1">Cell inner membrane</location>
        <topology evidence="1">Peripheral membrane protein</topology>
    </subcellularLocation>
</comment>
<feature type="region of interest" description="Disordered" evidence="10">
    <location>
        <begin position="322"/>
        <end position="341"/>
    </location>
</feature>
<dbReference type="RefSeq" id="WP_258732647.1">
    <property type="nucleotide sequence ID" value="NZ_JANTHZ010000003.1"/>
</dbReference>